<gene>
    <name evidence="1" type="ORF">JQ615_18045</name>
</gene>
<reference evidence="2" key="1">
    <citation type="journal article" date="2021" name="ISME J.">
        <title>Evolutionary origin and ecological implication of a unique nif island in free-living Bradyrhizobium lineages.</title>
        <authorList>
            <person name="Tao J."/>
        </authorList>
    </citation>
    <scope>NUCLEOTIDE SEQUENCE [LARGE SCALE GENOMIC DNA]</scope>
    <source>
        <strain evidence="2">SZCCT0434</strain>
    </source>
</reference>
<evidence type="ECO:0000313" key="1">
    <source>
        <dbReference type="EMBL" id="MBR0797293.1"/>
    </source>
</evidence>
<name>A0ABS5FKI5_9BRAD</name>
<protein>
    <submittedName>
        <fullName evidence="1">Uncharacterized protein</fullName>
    </submittedName>
</protein>
<dbReference type="EMBL" id="JAFCJH010000017">
    <property type="protein sequence ID" value="MBR0797293.1"/>
    <property type="molecule type" value="Genomic_DNA"/>
</dbReference>
<proteinExistence type="predicted"/>
<evidence type="ECO:0000313" key="2">
    <source>
        <dbReference type="Proteomes" id="UP001315278"/>
    </source>
</evidence>
<comment type="caution">
    <text evidence="1">The sequence shown here is derived from an EMBL/GenBank/DDBJ whole genome shotgun (WGS) entry which is preliminary data.</text>
</comment>
<keyword evidence="2" id="KW-1185">Reference proteome</keyword>
<accession>A0ABS5FKI5</accession>
<dbReference type="RefSeq" id="WP_212493230.1">
    <property type="nucleotide sequence ID" value="NZ_JAFCJH010000017.1"/>
</dbReference>
<organism evidence="1 2">
    <name type="scientific">Bradyrhizobium jicamae</name>
    <dbReference type="NCBI Taxonomy" id="280332"/>
    <lineage>
        <taxon>Bacteria</taxon>
        <taxon>Pseudomonadati</taxon>
        <taxon>Pseudomonadota</taxon>
        <taxon>Alphaproteobacteria</taxon>
        <taxon>Hyphomicrobiales</taxon>
        <taxon>Nitrobacteraceae</taxon>
        <taxon>Bradyrhizobium</taxon>
    </lineage>
</organism>
<sequence>MTRHQKITFGEMREMGVRGVLVYCSDHRCSHSIALMADRWADNVRLSDIEPRLVCSGCGKRGADVRPNFNWNIQGPIGGMGYRAF</sequence>
<dbReference type="Proteomes" id="UP001315278">
    <property type="component" value="Unassembled WGS sequence"/>
</dbReference>